<dbReference type="InterPro" id="IPR047153">
    <property type="entry name" value="TRIM45/56/19-like"/>
</dbReference>
<reference evidence="3" key="1">
    <citation type="submission" date="2021-03" db="EMBL/GenBank/DDBJ databases">
        <authorList>
            <person name="Bekaert M."/>
        </authorList>
    </citation>
    <scope>NUCLEOTIDE SEQUENCE</scope>
</reference>
<gene>
    <name evidence="3" type="ORF">MEDL_1728</name>
</gene>
<dbReference type="AlphaFoldDB" id="A0A8S3PU32"/>
<evidence type="ECO:0000259" key="2">
    <source>
        <dbReference type="PROSITE" id="PS50119"/>
    </source>
</evidence>
<dbReference type="SUPFAM" id="SSF57845">
    <property type="entry name" value="B-box zinc-binding domain"/>
    <property type="match status" value="1"/>
</dbReference>
<comment type="caution">
    <text evidence="3">The sequence shown here is derived from an EMBL/GenBank/DDBJ whole genome shotgun (WGS) entry which is preliminary data.</text>
</comment>
<dbReference type="Gene3D" id="3.30.160.60">
    <property type="entry name" value="Classic Zinc Finger"/>
    <property type="match status" value="1"/>
</dbReference>
<sequence length="551" mass="62127">MATASVCGPCFAENKTLKATKFCSDCEERLCSSCTESHDRFKAFKSHHVIDLSSVDNKIPISVTKCCKIHTELLLDYFCTDHDIICCRACIPNDHRTCQNILPLEFASKNVKTSALYTDVIQEIKHLLAILNKFNDNRQSNLELLAKSKLAITNRISELKVQLLKQIDTLELDLHSTLSSFQLKHETGINKQKEEISQMMEILKSKENEIEVVKDCGSNNHLFIALHEQVSDVQTAADKVQQMISSSQEVDISLDEYKNVKMEFFGSLLENVKPCQVQYKPLKFQQAQSMAEPTQGIVGFDKDTDLELKLQARLNLIDVAITEDNKLLLTNFNGQDPTLYVYKECKEYERGIRFTTDPRGVAVITSSHRAVVTLPTEKSIRFINTKQMKKEDKVNVGFVCLAVTAGRDRIYVGGTCGTKGSIKTLDTTGTILQSINHGDTGIYFLLYDDIHEQFIVRCENKLSCGKLDGTIVFSKNAYGIGGLTFDRQGNFYFGCKKSNIIKKMSPDGENCEEMLNKDNGINNAYGMCFNNDFTKLYVINNHQSVDVFKCK</sequence>
<dbReference type="InterPro" id="IPR015943">
    <property type="entry name" value="WD40/YVTN_repeat-like_dom_sf"/>
</dbReference>
<proteinExistence type="predicted"/>
<evidence type="ECO:0000313" key="3">
    <source>
        <dbReference type="EMBL" id="CAG2186174.1"/>
    </source>
</evidence>
<keyword evidence="1" id="KW-0863">Zinc-finger</keyword>
<dbReference type="CDD" id="cd19757">
    <property type="entry name" value="Bbox1"/>
    <property type="match status" value="1"/>
</dbReference>
<keyword evidence="1" id="KW-0479">Metal-binding</keyword>
<dbReference type="SUPFAM" id="SSF101898">
    <property type="entry name" value="NHL repeat"/>
    <property type="match status" value="1"/>
</dbReference>
<dbReference type="GO" id="GO:0008270">
    <property type="term" value="F:zinc ion binding"/>
    <property type="evidence" value="ECO:0007669"/>
    <property type="project" value="UniProtKB-KW"/>
</dbReference>
<organism evidence="3 4">
    <name type="scientific">Mytilus edulis</name>
    <name type="common">Blue mussel</name>
    <dbReference type="NCBI Taxonomy" id="6550"/>
    <lineage>
        <taxon>Eukaryota</taxon>
        <taxon>Metazoa</taxon>
        <taxon>Spiralia</taxon>
        <taxon>Lophotrochozoa</taxon>
        <taxon>Mollusca</taxon>
        <taxon>Bivalvia</taxon>
        <taxon>Autobranchia</taxon>
        <taxon>Pteriomorphia</taxon>
        <taxon>Mytilida</taxon>
        <taxon>Mytiloidea</taxon>
        <taxon>Mytilidae</taxon>
        <taxon>Mytilinae</taxon>
        <taxon>Mytilus</taxon>
    </lineage>
</organism>
<dbReference type="Gene3D" id="2.130.10.10">
    <property type="entry name" value="YVTN repeat-like/Quinoprotein amine dehydrogenase"/>
    <property type="match status" value="1"/>
</dbReference>
<keyword evidence="1" id="KW-0862">Zinc</keyword>
<accession>A0A8S3PU32</accession>
<protein>
    <submittedName>
        <fullName evidence="3">TRIM66</fullName>
    </submittedName>
</protein>
<name>A0A8S3PU32_MYTED</name>
<dbReference type="PANTHER" id="PTHR25462">
    <property type="entry name" value="BONUS, ISOFORM C-RELATED"/>
    <property type="match status" value="1"/>
</dbReference>
<feature type="domain" description="B box-type" evidence="2">
    <location>
        <begin position="2"/>
        <end position="52"/>
    </location>
</feature>
<dbReference type="Proteomes" id="UP000683360">
    <property type="component" value="Unassembled WGS sequence"/>
</dbReference>
<dbReference type="GO" id="GO:0061630">
    <property type="term" value="F:ubiquitin protein ligase activity"/>
    <property type="evidence" value="ECO:0007669"/>
    <property type="project" value="TreeGrafter"/>
</dbReference>
<evidence type="ECO:0000313" key="4">
    <source>
        <dbReference type="Proteomes" id="UP000683360"/>
    </source>
</evidence>
<evidence type="ECO:0000256" key="1">
    <source>
        <dbReference type="PROSITE-ProRule" id="PRU00024"/>
    </source>
</evidence>
<dbReference type="InterPro" id="IPR000315">
    <property type="entry name" value="Znf_B-box"/>
</dbReference>
<dbReference type="EMBL" id="CAJPWZ010000118">
    <property type="protein sequence ID" value="CAG2186174.1"/>
    <property type="molecule type" value="Genomic_DNA"/>
</dbReference>
<keyword evidence="4" id="KW-1185">Reference proteome</keyword>
<dbReference type="OrthoDB" id="6123655at2759"/>
<dbReference type="PROSITE" id="PS50119">
    <property type="entry name" value="ZF_BBOX"/>
    <property type="match status" value="1"/>
</dbReference>
<dbReference type="PANTHER" id="PTHR25462:SF296">
    <property type="entry name" value="MEIOTIC P26, ISOFORM F"/>
    <property type="match status" value="1"/>
</dbReference>